<evidence type="ECO:0000259" key="11">
    <source>
        <dbReference type="PROSITE" id="PS51747"/>
    </source>
</evidence>
<evidence type="ECO:0000256" key="10">
    <source>
        <dbReference type="ARBA" id="ARBA00049114"/>
    </source>
</evidence>
<dbReference type="GO" id="GO:0008270">
    <property type="term" value="F:zinc ion binding"/>
    <property type="evidence" value="ECO:0007669"/>
    <property type="project" value="InterPro"/>
</dbReference>
<evidence type="ECO:0000256" key="1">
    <source>
        <dbReference type="ARBA" id="ARBA00001947"/>
    </source>
</evidence>
<proteinExistence type="inferred from homology"/>
<evidence type="ECO:0000256" key="5">
    <source>
        <dbReference type="ARBA" id="ARBA00022801"/>
    </source>
</evidence>
<dbReference type="eggNOG" id="KOG4075">
    <property type="taxonomic scope" value="Eukaryota"/>
</dbReference>
<evidence type="ECO:0000256" key="7">
    <source>
        <dbReference type="ARBA" id="ARBA00022859"/>
    </source>
</evidence>
<evidence type="ECO:0000256" key="4">
    <source>
        <dbReference type="ARBA" id="ARBA00022723"/>
    </source>
</evidence>
<comment type="cofactor">
    <cofactor evidence="1">
        <name>Zn(2+)</name>
        <dbReference type="ChEBI" id="CHEBI:29105"/>
    </cofactor>
</comment>
<dbReference type="GO" id="GO:0016554">
    <property type="term" value="P:cytidine to uridine editing"/>
    <property type="evidence" value="ECO:0007669"/>
    <property type="project" value="TreeGrafter"/>
</dbReference>
<dbReference type="GO" id="GO:0045869">
    <property type="term" value="P:negative regulation of single stranded viral RNA replication via double stranded DNA intermediate"/>
    <property type="evidence" value="ECO:0007669"/>
    <property type="project" value="TreeGrafter"/>
</dbReference>
<dbReference type="InterPro" id="IPR016192">
    <property type="entry name" value="APOBEC/CMP_deaminase_Zn-bd"/>
</dbReference>
<dbReference type="InterPro" id="IPR016193">
    <property type="entry name" value="Cytidine_deaminase-like"/>
</dbReference>
<name>L5K8J0_PTEAL</name>
<keyword evidence="4" id="KW-0479">Metal-binding</keyword>
<comment type="similarity">
    <text evidence="2">Belongs to the cytidine and deoxycytidylate deaminase family.</text>
</comment>
<accession>L5K8J0</accession>
<keyword evidence="8" id="KW-0051">Antiviral defense</keyword>
<keyword evidence="7" id="KW-0391">Immunity</keyword>
<evidence type="ECO:0000313" key="13">
    <source>
        <dbReference type="Proteomes" id="UP000010552"/>
    </source>
</evidence>
<dbReference type="PANTHER" id="PTHR13857">
    <property type="entry name" value="MRNA EDITING ENZYME"/>
    <property type="match status" value="1"/>
</dbReference>
<dbReference type="CDD" id="cd01283">
    <property type="entry name" value="cytidine_deaminase"/>
    <property type="match status" value="3"/>
</dbReference>
<dbReference type="AlphaFoldDB" id="L5K8J0"/>
<dbReference type="PROSITE" id="PS51747">
    <property type="entry name" value="CYT_DCMP_DEAMINASES_2"/>
    <property type="match status" value="4"/>
</dbReference>
<dbReference type="PROSITE" id="PS00903">
    <property type="entry name" value="CYT_DCMP_DEAMINASES_1"/>
    <property type="match status" value="3"/>
</dbReference>
<keyword evidence="3" id="KW-0399">Innate immunity</keyword>
<organism evidence="12 13">
    <name type="scientific">Pteropus alecto</name>
    <name type="common">Black flying fox</name>
    <dbReference type="NCBI Taxonomy" id="9402"/>
    <lineage>
        <taxon>Eukaryota</taxon>
        <taxon>Metazoa</taxon>
        <taxon>Chordata</taxon>
        <taxon>Craniata</taxon>
        <taxon>Vertebrata</taxon>
        <taxon>Euteleostomi</taxon>
        <taxon>Mammalia</taxon>
        <taxon>Eutheria</taxon>
        <taxon>Laurasiatheria</taxon>
        <taxon>Chiroptera</taxon>
        <taxon>Yinpterochiroptera</taxon>
        <taxon>Pteropodoidea</taxon>
        <taxon>Pteropodidae</taxon>
        <taxon>Pteropodinae</taxon>
        <taxon>Pteropus</taxon>
    </lineage>
</organism>
<dbReference type="STRING" id="9402.L5K8J0"/>
<protein>
    <recommendedName>
        <fullName evidence="9">single-stranded DNA cytosine deaminase</fullName>
        <ecNumber evidence="9">3.5.4.38</ecNumber>
    </recommendedName>
</protein>
<dbReference type="PANTHER" id="PTHR13857:SF45">
    <property type="entry name" value="DNA DC-DU-EDITING ENZYME APOBEC-3F"/>
    <property type="match status" value="1"/>
</dbReference>
<dbReference type="InParanoid" id="L5K8J0"/>
<keyword evidence="6" id="KW-0862">Zinc</keyword>
<dbReference type="FunCoup" id="L5K8J0">
    <property type="interactions" value="116"/>
</dbReference>
<feature type="domain" description="CMP/dCMP-type deaminase" evidence="11">
    <location>
        <begin position="438"/>
        <end position="555"/>
    </location>
</feature>
<gene>
    <name evidence="12" type="ORF">PAL_GLEAN10007280</name>
</gene>
<dbReference type="InterPro" id="IPR050610">
    <property type="entry name" value="APOBEC_Cyt_Deaminase"/>
</dbReference>
<reference evidence="13" key="1">
    <citation type="journal article" date="2013" name="Science">
        <title>Comparative analysis of bat genomes provides insight into the evolution of flight and immunity.</title>
        <authorList>
            <person name="Zhang G."/>
            <person name="Cowled C."/>
            <person name="Shi Z."/>
            <person name="Huang Z."/>
            <person name="Bishop-Lilly K.A."/>
            <person name="Fang X."/>
            <person name="Wynne J.W."/>
            <person name="Xiong Z."/>
            <person name="Baker M.L."/>
            <person name="Zhao W."/>
            <person name="Tachedjian M."/>
            <person name="Zhu Y."/>
            <person name="Zhou P."/>
            <person name="Jiang X."/>
            <person name="Ng J."/>
            <person name="Yang L."/>
            <person name="Wu L."/>
            <person name="Xiao J."/>
            <person name="Feng Y."/>
            <person name="Chen Y."/>
            <person name="Sun X."/>
            <person name="Zhang Y."/>
            <person name="Marsh G.A."/>
            <person name="Crameri G."/>
            <person name="Broder C.C."/>
            <person name="Frey K.G."/>
            <person name="Wang L.F."/>
            <person name="Wang J."/>
        </authorList>
    </citation>
    <scope>NUCLEOTIDE SEQUENCE [LARGE SCALE GENOMIC DNA]</scope>
</reference>
<dbReference type="GO" id="GO:0005634">
    <property type="term" value="C:nucleus"/>
    <property type="evidence" value="ECO:0007669"/>
    <property type="project" value="TreeGrafter"/>
</dbReference>
<comment type="catalytic activity">
    <reaction evidence="10">
        <text>a 2'-deoxycytidine in single-stranded DNA + H2O + H(+) = a 2'-deoxyuridine in single-stranded DNA + NH4(+)</text>
        <dbReference type="Rhea" id="RHEA:50948"/>
        <dbReference type="Rhea" id="RHEA-COMP:12846"/>
        <dbReference type="Rhea" id="RHEA-COMP:12847"/>
        <dbReference type="ChEBI" id="CHEBI:15377"/>
        <dbReference type="ChEBI" id="CHEBI:15378"/>
        <dbReference type="ChEBI" id="CHEBI:28938"/>
        <dbReference type="ChEBI" id="CHEBI:85452"/>
        <dbReference type="ChEBI" id="CHEBI:133902"/>
        <dbReference type="EC" id="3.5.4.38"/>
    </reaction>
</comment>
<dbReference type="GO" id="GO:0070383">
    <property type="term" value="P:DNA cytosine deamination"/>
    <property type="evidence" value="ECO:0007669"/>
    <property type="project" value="TreeGrafter"/>
</dbReference>
<dbReference type="SUPFAM" id="SSF53927">
    <property type="entry name" value="Cytidine deaminase-like"/>
    <property type="match status" value="4"/>
</dbReference>
<keyword evidence="5" id="KW-0378">Hydrolase</keyword>
<dbReference type="GO" id="GO:0004126">
    <property type="term" value="F:cytidine deaminase activity"/>
    <property type="evidence" value="ECO:0007669"/>
    <property type="project" value="TreeGrafter"/>
</dbReference>
<dbReference type="Proteomes" id="UP000010552">
    <property type="component" value="Unassembled WGS sequence"/>
</dbReference>
<dbReference type="InterPro" id="IPR002125">
    <property type="entry name" value="CMP_dCMP_dom"/>
</dbReference>
<evidence type="ECO:0000256" key="6">
    <source>
        <dbReference type="ARBA" id="ARBA00022833"/>
    </source>
</evidence>
<sequence length="644" mass="77473">MMLSPGEKYRVTWYISWSPCFACVDEVVKFLREHTNVELIIFAARLYHSDILQYRHGLRKLHDAGVHVAIMSYYEFKHCLNNFVFHQGRSFCPWNDLNKNSKNLSNTLEDILRFCGTEPYHAELCFLNWFRAEKLSPYEHYDVTWFLSWSPCSTCAEEIAIFLSNHKNVRLSIFVSRIYYFWKPAFRQGLQELDHLGVQLDAMSFDEFKYCWENFVDNQGMPFRCWKKVHRNYKFVLRKLNEILSYPMEGLDPETFFFEFQNLLYAYGRKSSYLCFQVEREQHSSPVPSDWGVFENQFCGTEPYHAELCFLNWFRAEKLSPYEHYDVTWFLSWSPCSTCAEEIAIFLSNHKNVRLSIFVSRIYYFWKPAFRQGLQELDHLGVQLDAMSFDDFKYCWENFVDNQGMPFRCWKKVHRNYKFVLRKLNEILRNMNLLSEKTFNYHFGNQLRVKKPQGRRRTYLCYKLKLPNETFDKGYFINKKKNHAEIRFINKIRSLNLDQTKSYKITCYITWSPCSYCAGKLVALVKSCPHLSLQIFTSRLYYHWLWKNQAGLRYLWKINIPVLVMKEPDFADCWDNFVNHQSRRFKPWEKLTQYSNSTERRLLRILRINRTDLFLAQSSEQDPGLNDLVDAIKRLFLDAHRPRD</sequence>
<evidence type="ECO:0000256" key="9">
    <source>
        <dbReference type="ARBA" id="ARBA00029489"/>
    </source>
</evidence>
<evidence type="ECO:0000256" key="3">
    <source>
        <dbReference type="ARBA" id="ARBA00022588"/>
    </source>
</evidence>
<dbReference type="GO" id="GO:0051607">
    <property type="term" value="P:defense response to virus"/>
    <property type="evidence" value="ECO:0007669"/>
    <property type="project" value="UniProtKB-KW"/>
</dbReference>
<feature type="domain" description="CMP/dCMP-type deaminase" evidence="11">
    <location>
        <begin position="269"/>
        <end position="377"/>
    </location>
</feature>
<dbReference type="GO" id="GO:0003723">
    <property type="term" value="F:RNA binding"/>
    <property type="evidence" value="ECO:0007669"/>
    <property type="project" value="TreeGrafter"/>
</dbReference>
<dbReference type="GO" id="GO:0000932">
    <property type="term" value="C:P-body"/>
    <property type="evidence" value="ECO:0007669"/>
    <property type="project" value="TreeGrafter"/>
</dbReference>
<dbReference type="GO" id="GO:0045087">
    <property type="term" value="P:innate immune response"/>
    <property type="evidence" value="ECO:0007669"/>
    <property type="project" value="UniProtKB-KW"/>
</dbReference>
<feature type="domain" description="CMP/dCMP-type deaminase" evidence="11">
    <location>
        <begin position="1"/>
        <end position="61"/>
    </location>
</feature>
<dbReference type="EMBL" id="KB030944">
    <property type="protein sequence ID" value="ELK08014.1"/>
    <property type="molecule type" value="Genomic_DNA"/>
</dbReference>
<dbReference type="EC" id="3.5.4.38" evidence="9"/>
<keyword evidence="13" id="KW-1185">Reference proteome</keyword>
<dbReference type="Pfam" id="PF18772">
    <property type="entry name" value="APOBEC2"/>
    <property type="match status" value="2"/>
</dbReference>
<evidence type="ECO:0000313" key="12">
    <source>
        <dbReference type="EMBL" id="ELK08014.1"/>
    </source>
</evidence>
<dbReference type="Gene3D" id="3.40.140.10">
    <property type="entry name" value="Cytidine Deaminase, domain 2"/>
    <property type="match status" value="4"/>
</dbReference>
<dbReference type="FunFam" id="3.40.140.10:FF:000029">
    <property type="entry name" value="DNA dC-&gt;dU-editing enzyme APOBEC-3G"/>
    <property type="match status" value="1"/>
</dbReference>
<evidence type="ECO:0000256" key="8">
    <source>
        <dbReference type="ARBA" id="ARBA00023118"/>
    </source>
</evidence>
<dbReference type="Pfam" id="PF18782">
    <property type="entry name" value="NAD2"/>
    <property type="match status" value="2"/>
</dbReference>
<evidence type="ECO:0000256" key="2">
    <source>
        <dbReference type="ARBA" id="ARBA00006576"/>
    </source>
</evidence>
<feature type="domain" description="CMP/dCMP-type deaminase" evidence="11">
    <location>
        <begin position="74"/>
        <end position="193"/>
    </location>
</feature>